<proteinExistence type="predicted"/>
<gene>
    <name evidence="2" type="ORF">C8F04DRAFT_1197199</name>
</gene>
<sequence>MDLDAAAAILGCVMSFLGVIHSGASPSRFKKILRPQKANPSESITQIFELHFGSGGDHRPTWTQSVLVTPDSDSQRNKTLGTSIVEFSDPEPCRQLRGAVPQPPPACHVPLAVIHMALNTSHPVQSASSKQMMKHCRREAAIFRFDRPQMEIQTTGSTREVTRAPSSASTNILTTLGERQRFVVSTDPKIAIGRRKTPSFTRPEDTATQTGSERNFIPPRGTSDLPTQIESGIFVGGSRMGEEFSAEFNTTDIAVGERAVRENLTPTQGITSSHAK</sequence>
<dbReference type="EMBL" id="JARJCM010000278">
    <property type="protein sequence ID" value="KAJ7019962.1"/>
    <property type="molecule type" value="Genomic_DNA"/>
</dbReference>
<reference evidence="2" key="1">
    <citation type="submission" date="2023-03" db="EMBL/GenBank/DDBJ databases">
        <title>Massive genome expansion in bonnet fungi (Mycena s.s.) driven by repeated elements and novel gene families across ecological guilds.</title>
        <authorList>
            <consortium name="Lawrence Berkeley National Laboratory"/>
            <person name="Harder C.B."/>
            <person name="Miyauchi S."/>
            <person name="Viragh M."/>
            <person name="Kuo A."/>
            <person name="Thoen E."/>
            <person name="Andreopoulos B."/>
            <person name="Lu D."/>
            <person name="Skrede I."/>
            <person name="Drula E."/>
            <person name="Henrissat B."/>
            <person name="Morin E."/>
            <person name="Kohler A."/>
            <person name="Barry K."/>
            <person name="LaButti K."/>
            <person name="Morin E."/>
            <person name="Salamov A."/>
            <person name="Lipzen A."/>
            <person name="Mereny Z."/>
            <person name="Hegedus B."/>
            <person name="Baldrian P."/>
            <person name="Stursova M."/>
            <person name="Weitz H."/>
            <person name="Taylor A."/>
            <person name="Grigoriev I.V."/>
            <person name="Nagy L.G."/>
            <person name="Martin F."/>
            <person name="Kauserud H."/>
        </authorList>
    </citation>
    <scope>NUCLEOTIDE SEQUENCE</scope>
    <source>
        <strain evidence="2">CBHHK200</strain>
    </source>
</reference>
<dbReference type="Proteomes" id="UP001218188">
    <property type="component" value="Unassembled WGS sequence"/>
</dbReference>
<evidence type="ECO:0000313" key="3">
    <source>
        <dbReference type="Proteomes" id="UP001218188"/>
    </source>
</evidence>
<comment type="caution">
    <text evidence="2">The sequence shown here is derived from an EMBL/GenBank/DDBJ whole genome shotgun (WGS) entry which is preliminary data.</text>
</comment>
<accession>A0AAD6S6D6</accession>
<protein>
    <submittedName>
        <fullName evidence="2">Uncharacterized protein</fullName>
    </submittedName>
</protein>
<name>A0AAD6S6D6_9AGAR</name>
<evidence type="ECO:0000313" key="2">
    <source>
        <dbReference type="EMBL" id="KAJ7019962.1"/>
    </source>
</evidence>
<organism evidence="2 3">
    <name type="scientific">Mycena alexandri</name>
    <dbReference type="NCBI Taxonomy" id="1745969"/>
    <lineage>
        <taxon>Eukaryota</taxon>
        <taxon>Fungi</taxon>
        <taxon>Dikarya</taxon>
        <taxon>Basidiomycota</taxon>
        <taxon>Agaricomycotina</taxon>
        <taxon>Agaricomycetes</taxon>
        <taxon>Agaricomycetidae</taxon>
        <taxon>Agaricales</taxon>
        <taxon>Marasmiineae</taxon>
        <taxon>Mycenaceae</taxon>
        <taxon>Mycena</taxon>
    </lineage>
</organism>
<dbReference type="AlphaFoldDB" id="A0AAD6S6D6"/>
<evidence type="ECO:0000256" key="1">
    <source>
        <dbReference type="SAM" id="MobiDB-lite"/>
    </source>
</evidence>
<keyword evidence="3" id="KW-1185">Reference proteome</keyword>
<feature type="region of interest" description="Disordered" evidence="1">
    <location>
        <begin position="196"/>
        <end position="226"/>
    </location>
</feature>